<organism evidence="11 12">
    <name type="scientific">Luteimonas lutimaris</name>
    <dbReference type="NCBI Taxonomy" id="698645"/>
    <lineage>
        <taxon>Bacteria</taxon>
        <taxon>Pseudomonadati</taxon>
        <taxon>Pseudomonadota</taxon>
        <taxon>Gammaproteobacteria</taxon>
        <taxon>Lysobacterales</taxon>
        <taxon>Lysobacteraceae</taxon>
        <taxon>Luteimonas</taxon>
    </lineage>
</organism>
<sequence>MSNYNAPLQDIRFTLHDVLGAEALFARLGFTDATGDIVDAVLEESARFTETVLAPLNRVGDEVGCTYDKATGAVTTPPGFREAYAQFVDGGWSGLASPAEFGGQGMPHLAAVPLKEMIDAANLAWGNFPLLSHGATEALLHHGQPWQQEVFLKPLVDGRWTGTMCLTEPHCGTDLGLLKTRAVPQEDGSHAITGTKIFITAGDHDFTDNIVHLVLARLPDAPAGSKGISLFIVPKLRVDRDGNIGERNAVRCGALEHKMGIHGSATCVINFDDAQGWLIGEPNKGLMAMFTMMNTARLAVGLQGLGLADRAYQNALRYARERLQMRALTGAKFPDKAADPIIVHPDVRRMLLTQKALVEGGRLLGYHAASLVDIVGHAGDAAERERADALLGFLTPIVKACLTEWGVECTYHALQCFGGHGYIHEHGMEQLARDARITTLYEGTTGIQALDLMGRKIMQLQGAGLRVFLGMVEAFCTEHAGDEALAEFIAPLREKAGEWQQLTQAIGKRAVADADEIGAAAHDYLFYSGYVALAYWWARSVAAADASSQPQAFRDAKRETARFYFARILPRTLAHRAAIESGAAPLMAMDADHFAP</sequence>
<keyword evidence="3 6" id="KW-0285">Flavoprotein</keyword>
<dbReference type="InterPro" id="IPR037069">
    <property type="entry name" value="AcylCoA_DH/ox_N_sf"/>
</dbReference>
<evidence type="ECO:0000313" key="11">
    <source>
        <dbReference type="EMBL" id="GAA3928811.1"/>
    </source>
</evidence>
<dbReference type="Proteomes" id="UP001501727">
    <property type="component" value="Unassembled WGS sequence"/>
</dbReference>
<dbReference type="InterPro" id="IPR052166">
    <property type="entry name" value="Diverse_Acyl-CoA_DH"/>
</dbReference>
<dbReference type="SUPFAM" id="SSF56645">
    <property type="entry name" value="Acyl-CoA dehydrogenase NM domain-like"/>
    <property type="match status" value="1"/>
</dbReference>
<dbReference type="PANTHER" id="PTHR42803">
    <property type="entry name" value="ACYL-COA DEHYDROGENASE"/>
    <property type="match status" value="1"/>
</dbReference>
<dbReference type="InterPro" id="IPR009075">
    <property type="entry name" value="AcylCo_DH/oxidase_C"/>
</dbReference>
<proteinExistence type="inferred from homology"/>
<dbReference type="Gene3D" id="1.10.540.10">
    <property type="entry name" value="Acyl-CoA dehydrogenase/oxidase, N-terminal domain"/>
    <property type="match status" value="1"/>
</dbReference>
<evidence type="ECO:0000259" key="10">
    <source>
        <dbReference type="Pfam" id="PF12806"/>
    </source>
</evidence>
<reference evidence="12" key="1">
    <citation type="journal article" date="2019" name="Int. J. Syst. Evol. Microbiol.">
        <title>The Global Catalogue of Microorganisms (GCM) 10K type strain sequencing project: providing services to taxonomists for standard genome sequencing and annotation.</title>
        <authorList>
            <consortium name="The Broad Institute Genomics Platform"/>
            <consortium name="The Broad Institute Genome Sequencing Center for Infectious Disease"/>
            <person name="Wu L."/>
            <person name="Ma J."/>
        </authorList>
    </citation>
    <scope>NUCLEOTIDE SEQUENCE [LARGE SCALE GENOMIC DNA]</scope>
    <source>
        <strain evidence="12">JCM 16916</strain>
    </source>
</reference>
<gene>
    <name evidence="11" type="ORF">GCM10022229_23100</name>
</gene>
<dbReference type="InterPro" id="IPR009100">
    <property type="entry name" value="AcylCoA_DH/oxidase_NM_dom_sf"/>
</dbReference>
<dbReference type="Gene3D" id="2.40.110.10">
    <property type="entry name" value="Butyryl-CoA Dehydrogenase, subunit A, domain 2"/>
    <property type="match status" value="1"/>
</dbReference>
<keyword evidence="12" id="KW-1185">Reference proteome</keyword>
<dbReference type="SUPFAM" id="SSF47203">
    <property type="entry name" value="Acyl-CoA dehydrogenase C-terminal domain-like"/>
    <property type="match status" value="1"/>
</dbReference>
<comment type="similarity">
    <text evidence="2 6">Belongs to the acyl-CoA dehydrogenase family.</text>
</comment>
<protein>
    <submittedName>
        <fullName evidence="11">Acyl-CoA dehydrogenase C-terminal domain-containing protein</fullName>
    </submittedName>
</protein>
<dbReference type="Pfam" id="PF00441">
    <property type="entry name" value="Acyl-CoA_dh_1"/>
    <property type="match status" value="1"/>
</dbReference>
<keyword evidence="5 6" id="KW-0560">Oxidoreductase</keyword>
<dbReference type="Pfam" id="PF02770">
    <property type="entry name" value="Acyl-CoA_dh_M"/>
    <property type="match status" value="1"/>
</dbReference>
<feature type="domain" description="Acyl-CoA oxidase/dehydrogenase middle" evidence="8">
    <location>
        <begin position="164"/>
        <end position="273"/>
    </location>
</feature>
<name>A0ABP7MRJ8_9GAMM</name>
<evidence type="ECO:0000256" key="3">
    <source>
        <dbReference type="ARBA" id="ARBA00022630"/>
    </source>
</evidence>
<evidence type="ECO:0000259" key="8">
    <source>
        <dbReference type="Pfam" id="PF02770"/>
    </source>
</evidence>
<dbReference type="RefSeq" id="WP_344760148.1">
    <property type="nucleotide sequence ID" value="NZ_BAAAZU010000024.1"/>
</dbReference>
<evidence type="ECO:0000256" key="5">
    <source>
        <dbReference type="ARBA" id="ARBA00023002"/>
    </source>
</evidence>
<comment type="cofactor">
    <cofactor evidence="1 6">
        <name>FAD</name>
        <dbReference type="ChEBI" id="CHEBI:57692"/>
    </cofactor>
</comment>
<dbReference type="InterPro" id="IPR013786">
    <property type="entry name" value="AcylCoA_DH/ox_N"/>
</dbReference>
<evidence type="ECO:0000256" key="6">
    <source>
        <dbReference type="RuleBase" id="RU362125"/>
    </source>
</evidence>
<dbReference type="Pfam" id="PF12806">
    <property type="entry name" value="Acyl-CoA_dh_C"/>
    <property type="match status" value="1"/>
</dbReference>
<feature type="domain" description="Acyl-CoA dehydrogenase/oxidase N-terminal" evidence="9">
    <location>
        <begin position="81"/>
        <end position="158"/>
    </location>
</feature>
<evidence type="ECO:0000256" key="1">
    <source>
        <dbReference type="ARBA" id="ARBA00001974"/>
    </source>
</evidence>
<accession>A0ABP7MRJ8</accession>
<evidence type="ECO:0000313" key="12">
    <source>
        <dbReference type="Proteomes" id="UP001501727"/>
    </source>
</evidence>
<feature type="domain" description="Acetyl-CoA dehydrogenase-like C-terminal" evidence="10">
    <location>
        <begin position="468"/>
        <end position="590"/>
    </location>
</feature>
<dbReference type="EMBL" id="BAAAZU010000024">
    <property type="protein sequence ID" value="GAA3928811.1"/>
    <property type="molecule type" value="Genomic_DNA"/>
</dbReference>
<dbReference type="Gene3D" id="1.20.140.10">
    <property type="entry name" value="Butyryl-CoA Dehydrogenase, subunit A, domain 3"/>
    <property type="match status" value="1"/>
</dbReference>
<dbReference type="PANTHER" id="PTHR42803:SF1">
    <property type="entry name" value="BROAD-SPECIFICITY LINEAR ACYL-COA DEHYDROGENASE FADE5"/>
    <property type="match status" value="1"/>
</dbReference>
<dbReference type="InterPro" id="IPR006091">
    <property type="entry name" value="Acyl-CoA_Oxase/DH_mid-dom"/>
</dbReference>
<evidence type="ECO:0000256" key="2">
    <source>
        <dbReference type="ARBA" id="ARBA00009347"/>
    </source>
</evidence>
<evidence type="ECO:0000259" key="9">
    <source>
        <dbReference type="Pfam" id="PF02771"/>
    </source>
</evidence>
<dbReference type="InterPro" id="IPR036250">
    <property type="entry name" value="AcylCo_DH-like_C"/>
</dbReference>
<dbReference type="InterPro" id="IPR025878">
    <property type="entry name" value="Acyl-CoA_dh-like_C_dom"/>
</dbReference>
<comment type="caution">
    <text evidence="11">The sequence shown here is derived from an EMBL/GenBank/DDBJ whole genome shotgun (WGS) entry which is preliminary data.</text>
</comment>
<dbReference type="InterPro" id="IPR046373">
    <property type="entry name" value="Acyl-CoA_Oxase/DH_mid-dom_sf"/>
</dbReference>
<dbReference type="Pfam" id="PF02771">
    <property type="entry name" value="Acyl-CoA_dh_N"/>
    <property type="match status" value="1"/>
</dbReference>
<keyword evidence="4 6" id="KW-0274">FAD</keyword>
<evidence type="ECO:0000256" key="4">
    <source>
        <dbReference type="ARBA" id="ARBA00022827"/>
    </source>
</evidence>
<evidence type="ECO:0000259" key="7">
    <source>
        <dbReference type="Pfam" id="PF00441"/>
    </source>
</evidence>
<feature type="domain" description="Acyl-CoA dehydrogenase/oxidase C-terminal" evidence="7">
    <location>
        <begin position="283"/>
        <end position="452"/>
    </location>
</feature>